<keyword evidence="2" id="KW-1185">Reference proteome</keyword>
<dbReference type="RefSeq" id="WP_218443716.1">
    <property type="nucleotide sequence ID" value="NZ_JAGSPA010000001.1"/>
</dbReference>
<evidence type="ECO:0000313" key="1">
    <source>
        <dbReference type="EMBL" id="MBV7255411.1"/>
    </source>
</evidence>
<evidence type="ECO:0000313" key="2">
    <source>
        <dbReference type="Proteomes" id="UP000722336"/>
    </source>
</evidence>
<sequence>MPQIKAISDEHVAMLIEERRLFSRGVDYIDIHLLASCMAASDTQPWTRDRHLDIIARELGVGSLIH</sequence>
<name>A0ABS6SAU0_9SPHN</name>
<dbReference type="EMBL" id="JAGSPA010000001">
    <property type="protein sequence ID" value="MBV7255411.1"/>
    <property type="molecule type" value="Genomic_DNA"/>
</dbReference>
<comment type="caution">
    <text evidence="1">The sequence shown here is derived from an EMBL/GenBank/DDBJ whole genome shotgun (WGS) entry which is preliminary data.</text>
</comment>
<protein>
    <recommendedName>
        <fullName evidence="3">PIN domain-containing protein</fullName>
    </recommendedName>
</protein>
<proteinExistence type="predicted"/>
<gene>
    <name evidence="1" type="ORF">KCG44_01290</name>
</gene>
<organism evidence="1 2">
    <name type="scientific">Pacificimonas pallii</name>
    <dbReference type="NCBI Taxonomy" id="2827236"/>
    <lineage>
        <taxon>Bacteria</taxon>
        <taxon>Pseudomonadati</taxon>
        <taxon>Pseudomonadota</taxon>
        <taxon>Alphaproteobacteria</taxon>
        <taxon>Sphingomonadales</taxon>
        <taxon>Sphingosinicellaceae</taxon>
        <taxon>Pacificimonas</taxon>
    </lineage>
</organism>
<accession>A0ABS6SAU0</accession>
<reference evidence="1 2" key="1">
    <citation type="submission" date="2021-04" db="EMBL/GenBank/DDBJ databases">
        <authorList>
            <person name="Pira H."/>
            <person name="Risdian C."/>
            <person name="Wink J."/>
        </authorList>
    </citation>
    <scope>NUCLEOTIDE SEQUENCE [LARGE SCALE GENOMIC DNA]</scope>
    <source>
        <strain evidence="1 2">WHA3</strain>
    </source>
</reference>
<evidence type="ECO:0008006" key="3">
    <source>
        <dbReference type="Google" id="ProtNLM"/>
    </source>
</evidence>
<dbReference type="Proteomes" id="UP000722336">
    <property type="component" value="Unassembled WGS sequence"/>
</dbReference>